<dbReference type="Proteomes" id="UP001230289">
    <property type="component" value="Unassembled WGS sequence"/>
</dbReference>
<name>A0ABU0XFR7_9MICO</name>
<accession>A0ABU0XFR7</accession>
<keyword evidence="2" id="KW-1185">Reference proteome</keyword>
<comment type="caution">
    <text evidence="1">The sequence shown here is derived from an EMBL/GenBank/DDBJ whole genome shotgun (WGS) entry which is preliminary data.</text>
</comment>
<organism evidence="1 2">
    <name type="scientific">Microbacterium capsulatum</name>
    <dbReference type="NCBI Taxonomy" id="3041921"/>
    <lineage>
        <taxon>Bacteria</taxon>
        <taxon>Bacillati</taxon>
        <taxon>Actinomycetota</taxon>
        <taxon>Actinomycetes</taxon>
        <taxon>Micrococcales</taxon>
        <taxon>Microbacteriaceae</taxon>
        <taxon>Microbacterium</taxon>
    </lineage>
</organism>
<proteinExistence type="predicted"/>
<evidence type="ECO:0000313" key="1">
    <source>
        <dbReference type="EMBL" id="MDQ4213757.1"/>
    </source>
</evidence>
<protein>
    <submittedName>
        <fullName evidence="1">Uncharacterized protein</fullName>
    </submittedName>
</protein>
<evidence type="ECO:0000313" key="2">
    <source>
        <dbReference type="Proteomes" id="UP001230289"/>
    </source>
</evidence>
<gene>
    <name evidence="1" type="ORF">RBR11_07485</name>
</gene>
<reference evidence="1 2" key="1">
    <citation type="submission" date="2023-08" db="EMBL/GenBank/DDBJ databases">
        <title>Microbacterium sp. nov., isolated from a waste landfill.</title>
        <authorList>
            <person name="Wen W."/>
        </authorList>
    </citation>
    <scope>NUCLEOTIDE SEQUENCE [LARGE SCALE GENOMIC DNA]</scope>
    <source>
        <strain evidence="1 2">ASV81</strain>
    </source>
</reference>
<sequence length="176" mass="19017">MERVVASGSIAASIDVLVSDVCVEAAEERLDEFTTRGLWKGGIESARVTDELDGCSGAFGAMSEGLVGAGKALLDSALLERDLLQFLAQLWHGEVPVGEGVDESRFLIRESSELCLQGVTRLSFSGLEVFDDVCDSPVYEFEVLLRDAFRSDRPHHGVFKLFSTNARHGALAPQLG</sequence>
<dbReference type="EMBL" id="JAVFCB010000003">
    <property type="protein sequence ID" value="MDQ4213757.1"/>
    <property type="molecule type" value="Genomic_DNA"/>
</dbReference>